<organism evidence="2 3">
    <name type="scientific">Mucor circinelloides f. circinelloides (strain 1006PhL)</name>
    <name type="common">Mucormycosis agent</name>
    <name type="synonym">Calyptromyces circinelloides</name>
    <dbReference type="NCBI Taxonomy" id="1220926"/>
    <lineage>
        <taxon>Eukaryota</taxon>
        <taxon>Fungi</taxon>
        <taxon>Fungi incertae sedis</taxon>
        <taxon>Mucoromycota</taxon>
        <taxon>Mucoromycotina</taxon>
        <taxon>Mucoromycetes</taxon>
        <taxon>Mucorales</taxon>
        <taxon>Mucorineae</taxon>
        <taxon>Mucoraceae</taxon>
        <taxon>Mucor</taxon>
    </lineage>
</organism>
<feature type="compositionally biased region" description="Low complexity" evidence="1">
    <location>
        <begin position="38"/>
        <end position="55"/>
    </location>
</feature>
<dbReference type="OrthoDB" id="2260743at2759"/>
<protein>
    <submittedName>
        <fullName evidence="2">Uncharacterized protein</fullName>
    </submittedName>
</protein>
<accession>S2K2S8</accession>
<sequence>MNNARDVDSDDDDQDDDGDQDEYNSNTLIFRQKPLNAITITTTNTNKPKTNTSKSKSARPTHQLYMHHHKDSSSTVKSQLLSLSSSNDIQQHKQLSITFEGKDAKYSNKHEKPMMEENYHHKQEKLAMRHPEKDSTLYAPFIERPEIIEDDYIPLPTVTRKYIDPPPDVLLDSIPSFHHTHKKYHRDPLDNDSTTNTSLALSPTATAVAPLQKPKNKLVVNTKRLDDTSIADIGAWLSKNSALETNDIDIQQSIPKSTTF</sequence>
<keyword evidence="3" id="KW-1185">Reference proteome</keyword>
<evidence type="ECO:0000313" key="3">
    <source>
        <dbReference type="Proteomes" id="UP000014254"/>
    </source>
</evidence>
<dbReference type="Proteomes" id="UP000014254">
    <property type="component" value="Unassembled WGS sequence"/>
</dbReference>
<feature type="compositionally biased region" description="Acidic residues" evidence="1">
    <location>
        <begin position="8"/>
        <end position="22"/>
    </location>
</feature>
<reference evidence="3" key="1">
    <citation type="submission" date="2013-05" db="EMBL/GenBank/DDBJ databases">
        <title>The Genome sequence of Mucor circinelloides f. circinelloides 1006PhL.</title>
        <authorList>
            <consortium name="The Broad Institute Genomics Platform"/>
            <person name="Cuomo C."/>
            <person name="Earl A."/>
            <person name="Findley K."/>
            <person name="Lee S.C."/>
            <person name="Walker B."/>
            <person name="Young S."/>
            <person name="Zeng Q."/>
            <person name="Gargeya S."/>
            <person name="Fitzgerald M."/>
            <person name="Haas B."/>
            <person name="Abouelleil A."/>
            <person name="Allen A.W."/>
            <person name="Alvarado L."/>
            <person name="Arachchi H.M."/>
            <person name="Berlin A.M."/>
            <person name="Chapman S.B."/>
            <person name="Gainer-Dewar J."/>
            <person name="Goldberg J."/>
            <person name="Griggs A."/>
            <person name="Gujja S."/>
            <person name="Hansen M."/>
            <person name="Howarth C."/>
            <person name="Imamovic A."/>
            <person name="Ireland A."/>
            <person name="Larimer J."/>
            <person name="McCowan C."/>
            <person name="Murphy C."/>
            <person name="Pearson M."/>
            <person name="Poon T.W."/>
            <person name="Priest M."/>
            <person name="Roberts A."/>
            <person name="Saif S."/>
            <person name="Shea T."/>
            <person name="Sisk P."/>
            <person name="Sykes S."/>
            <person name="Wortman J."/>
            <person name="Nusbaum C."/>
            <person name="Birren B."/>
        </authorList>
    </citation>
    <scope>NUCLEOTIDE SEQUENCE [LARGE SCALE GENOMIC DNA]</scope>
    <source>
        <strain evidence="3">1006PhL</strain>
    </source>
</reference>
<dbReference type="AlphaFoldDB" id="S2K2S8"/>
<dbReference type="EMBL" id="KE123988">
    <property type="protein sequence ID" value="EPB86490.1"/>
    <property type="molecule type" value="Genomic_DNA"/>
</dbReference>
<evidence type="ECO:0000313" key="2">
    <source>
        <dbReference type="EMBL" id="EPB86490.1"/>
    </source>
</evidence>
<gene>
    <name evidence="2" type="ORF">HMPREF1544_06758</name>
</gene>
<evidence type="ECO:0000256" key="1">
    <source>
        <dbReference type="SAM" id="MobiDB-lite"/>
    </source>
</evidence>
<dbReference type="OMA" id="YIDPPPD"/>
<feature type="region of interest" description="Disordered" evidence="1">
    <location>
        <begin position="1"/>
        <end position="60"/>
    </location>
</feature>
<name>S2K2S8_MUCC1</name>
<dbReference type="InParanoid" id="S2K2S8"/>
<proteinExistence type="predicted"/>
<dbReference type="VEuPathDB" id="FungiDB:HMPREF1544_06758"/>